<gene>
    <name evidence="4" type="ORF">C9F07_33350</name>
</gene>
<keyword evidence="2" id="KW-0233">DNA recombination</keyword>
<dbReference type="Pfam" id="PF00589">
    <property type="entry name" value="Phage_integrase"/>
    <property type="match status" value="2"/>
</dbReference>
<dbReference type="CDD" id="cd00796">
    <property type="entry name" value="INT_Rci_Hp1_C"/>
    <property type="match status" value="1"/>
</dbReference>
<dbReference type="GO" id="GO:0015074">
    <property type="term" value="P:DNA integration"/>
    <property type="evidence" value="ECO:0007669"/>
    <property type="project" value="UniProtKB-KW"/>
</dbReference>
<organism evidence="4 5">
    <name type="scientific">Salmonella enterica subsp. enterica serovar Poona</name>
    <dbReference type="NCBI Taxonomy" id="436295"/>
    <lineage>
        <taxon>Bacteria</taxon>
        <taxon>Pseudomonadati</taxon>
        <taxon>Pseudomonadota</taxon>
        <taxon>Gammaproteobacteria</taxon>
        <taxon>Enterobacterales</taxon>
        <taxon>Enterobacteriaceae</taxon>
        <taxon>Salmonella</taxon>
    </lineage>
</organism>
<dbReference type="AlphaFoldDB" id="A0A4Z0KCD9"/>
<reference evidence="4 5" key="1">
    <citation type="submission" date="2018-03" db="EMBL/GenBank/DDBJ databases">
        <title>Non-Typhoidal Salmonella genome sequencing and assembly.</title>
        <authorList>
            <person name="Matchawe C."/>
        </authorList>
    </citation>
    <scope>NUCLEOTIDE SEQUENCE [LARGE SCALE GENOMIC DNA]</scope>
    <source>
        <strain evidence="4 5">22sa</strain>
    </source>
</reference>
<dbReference type="Proteomes" id="UP000298196">
    <property type="component" value="Unassembled WGS sequence"/>
</dbReference>
<dbReference type="SUPFAM" id="SSF56349">
    <property type="entry name" value="DNA breaking-rejoining enzymes"/>
    <property type="match status" value="1"/>
</dbReference>
<accession>A0A4Z0KCD9</accession>
<name>A0A4Z0KCD9_SALET</name>
<dbReference type="InterPro" id="IPR002104">
    <property type="entry name" value="Integrase_catalytic"/>
</dbReference>
<evidence type="ECO:0000313" key="4">
    <source>
        <dbReference type="EMBL" id="TGD35983.1"/>
    </source>
</evidence>
<dbReference type="InterPro" id="IPR050090">
    <property type="entry name" value="Tyrosine_recombinase_XerCD"/>
</dbReference>
<keyword evidence="5" id="KW-1185">Reference proteome</keyword>
<feature type="non-terminal residue" evidence="4">
    <location>
        <position position="1"/>
    </location>
</feature>
<protein>
    <submittedName>
        <fullName evidence="4">Integrase</fullName>
    </submittedName>
</protein>
<feature type="domain" description="Tyr recombinase" evidence="3">
    <location>
        <begin position="9"/>
        <end position="168"/>
    </location>
</feature>
<evidence type="ECO:0000259" key="3">
    <source>
        <dbReference type="PROSITE" id="PS51898"/>
    </source>
</evidence>
<proteinExistence type="predicted"/>
<dbReference type="InterPro" id="IPR011010">
    <property type="entry name" value="DNA_brk_join_enz"/>
</dbReference>
<dbReference type="EMBL" id="PYKI01003315">
    <property type="protein sequence ID" value="TGD35983.1"/>
    <property type="molecule type" value="Genomic_DNA"/>
</dbReference>
<sequence>MRKFTIAEKEMAWLTHEQITELLFDCQRQSPLLALVVKICLSTGARWREAVNLTRSQVTKYRITFVRTKGKKNRSIPISKELYEEIIALNGFRFFTDCYFQFSSVMEKTSIVLPRGQLTQVLRHTFAAHFMMSGGNILALQKILGHHDIKMTMRYAHLAPDHLETALRFNPLATLPATNRTIEPDN</sequence>
<dbReference type="PROSITE" id="PS51898">
    <property type="entry name" value="TYR_RECOMBINASE"/>
    <property type="match status" value="1"/>
</dbReference>
<evidence type="ECO:0000313" key="5">
    <source>
        <dbReference type="Proteomes" id="UP000298196"/>
    </source>
</evidence>
<dbReference type="Gene3D" id="1.10.443.10">
    <property type="entry name" value="Intergrase catalytic core"/>
    <property type="match status" value="1"/>
</dbReference>
<dbReference type="InterPro" id="IPR013762">
    <property type="entry name" value="Integrase-like_cat_sf"/>
</dbReference>
<keyword evidence="1" id="KW-0229">DNA integration</keyword>
<dbReference type="PANTHER" id="PTHR30349">
    <property type="entry name" value="PHAGE INTEGRASE-RELATED"/>
    <property type="match status" value="1"/>
</dbReference>
<evidence type="ECO:0000256" key="1">
    <source>
        <dbReference type="ARBA" id="ARBA00022908"/>
    </source>
</evidence>
<dbReference type="GO" id="GO:0006310">
    <property type="term" value="P:DNA recombination"/>
    <property type="evidence" value="ECO:0007669"/>
    <property type="project" value="UniProtKB-KW"/>
</dbReference>
<comment type="caution">
    <text evidence="4">The sequence shown here is derived from an EMBL/GenBank/DDBJ whole genome shotgun (WGS) entry which is preliminary data.</text>
</comment>
<dbReference type="GO" id="GO:0003677">
    <property type="term" value="F:DNA binding"/>
    <property type="evidence" value="ECO:0007669"/>
    <property type="project" value="InterPro"/>
</dbReference>
<evidence type="ECO:0000256" key="2">
    <source>
        <dbReference type="ARBA" id="ARBA00023172"/>
    </source>
</evidence>
<dbReference type="PANTHER" id="PTHR30349:SF93">
    <property type="entry name" value="FELS-2 PROPHAGE PROTEIN"/>
    <property type="match status" value="1"/>
</dbReference>